<gene>
    <name evidence="3" type="ORF">LTR05_003553</name>
</gene>
<feature type="transmembrane region" description="Helical" evidence="1">
    <location>
        <begin position="123"/>
        <end position="148"/>
    </location>
</feature>
<accession>A0AAN7YB67</accession>
<dbReference type="Pfam" id="PF24535">
    <property type="entry name" value="DUF7598"/>
    <property type="match status" value="1"/>
</dbReference>
<feature type="transmembrane region" description="Helical" evidence="1">
    <location>
        <begin position="12"/>
        <end position="31"/>
    </location>
</feature>
<evidence type="ECO:0000313" key="4">
    <source>
        <dbReference type="Proteomes" id="UP001309876"/>
    </source>
</evidence>
<evidence type="ECO:0000313" key="3">
    <source>
        <dbReference type="EMBL" id="KAK5086385.1"/>
    </source>
</evidence>
<dbReference type="InterPro" id="IPR056019">
    <property type="entry name" value="DUF7598"/>
</dbReference>
<feature type="domain" description="DUF7598" evidence="2">
    <location>
        <begin position="8"/>
        <end position="147"/>
    </location>
</feature>
<reference evidence="3 4" key="1">
    <citation type="submission" date="2023-08" db="EMBL/GenBank/DDBJ databases">
        <title>Black Yeasts Isolated from many extreme environments.</title>
        <authorList>
            <person name="Coleine C."/>
            <person name="Stajich J.E."/>
            <person name="Selbmann L."/>
        </authorList>
    </citation>
    <scope>NUCLEOTIDE SEQUENCE [LARGE SCALE GENOMIC DNA]</scope>
    <source>
        <strain evidence="3 4">CCFEE 5910</strain>
    </source>
</reference>
<dbReference type="EMBL" id="JAVRRJ010000003">
    <property type="protein sequence ID" value="KAK5086385.1"/>
    <property type="molecule type" value="Genomic_DNA"/>
</dbReference>
<feature type="transmembrane region" description="Helical" evidence="1">
    <location>
        <begin position="51"/>
        <end position="71"/>
    </location>
</feature>
<comment type="caution">
    <text evidence="3">The sequence shown here is derived from an EMBL/GenBank/DDBJ whole genome shotgun (WGS) entry which is preliminary data.</text>
</comment>
<name>A0AAN7YB67_9EURO</name>
<feature type="transmembrane region" description="Helical" evidence="1">
    <location>
        <begin position="92"/>
        <end position="111"/>
    </location>
</feature>
<evidence type="ECO:0000259" key="2">
    <source>
        <dbReference type="Pfam" id="PF24535"/>
    </source>
</evidence>
<proteinExistence type="predicted"/>
<keyword evidence="4" id="KW-1185">Reference proteome</keyword>
<keyword evidence="1" id="KW-0472">Membrane</keyword>
<keyword evidence="1" id="KW-1133">Transmembrane helix</keyword>
<organism evidence="3 4">
    <name type="scientific">Lithohypha guttulata</name>
    <dbReference type="NCBI Taxonomy" id="1690604"/>
    <lineage>
        <taxon>Eukaryota</taxon>
        <taxon>Fungi</taxon>
        <taxon>Dikarya</taxon>
        <taxon>Ascomycota</taxon>
        <taxon>Pezizomycotina</taxon>
        <taxon>Eurotiomycetes</taxon>
        <taxon>Chaetothyriomycetidae</taxon>
        <taxon>Chaetothyriales</taxon>
        <taxon>Trichomeriaceae</taxon>
        <taxon>Lithohypha</taxon>
    </lineage>
</organism>
<dbReference type="AlphaFoldDB" id="A0AAN7YB67"/>
<protein>
    <recommendedName>
        <fullName evidence="2">DUF7598 domain-containing protein</fullName>
    </recommendedName>
</protein>
<sequence>MGKYDIKYIVLNAIRCLNILSILACIAASGSLLAKTANLSGDIGYYNFFDLAEKCFIILLAMCVLVTEIPMVELLRDKINTHWPHFGNNHGFFVLSACFLFLGADVLSFLAKKGTDEEHLGGHFFRLVQAAGFMALVMAIINSVASIFGKRSGEPARRVRSWGKASEASASHRMEDMYMP</sequence>
<evidence type="ECO:0000256" key="1">
    <source>
        <dbReference type="SAM" id="Phobius"/>
    </source>
</evidence>
<keyword evidence="1" id="KW-0812">Transmembrane</keyword>
<dbReference type="Proteomes" id="UP001309876">
    <property type="component" value="Unassembled WGS sequence"/>
</dbReference>